<dbReference type="EMBL" id="JAQOSO010000103">
    <property type="protein sequence ID" value="MDJ1176409.1"/>
    <property type="molecule type" value="Genomic_DNA"/>
</dbReference>
<protein>
    <submittedName>
        <fullName evidence="1">Uncharacterized protein</fullName>
    </submittedName>
</protein>
<reference evidence="1 2" key="1">
    <citation type="submission" date="2023-01" db="EMBL/GenBank/DDBJ databases">
        <title>Novel diversity within Roseofilum (Cyanobacteria; Desertifilaceae) from marine benthic mats with descriptions of four novel species.</title>
        <authorList>
            <person name="Wang Y."/>
            <person name="Berthold D.E."/>
            <person name="Hu J."/>
            <person name="Lefler F.W."/>
            <person name="Laughinghouse H.D. IV."/>
        </authorList>
    </citation>
    <scope>NUCLEOTIDE SEQUENCE [LARGE SCALE GENOMIC DNA]</scope>
    <source>
        <strain evidence="1 2">BLCC-M114</strain>
    </source>
</reference>
<keyword evidence="2" id="KW-1185">Reference proteome</keyword>
<dbReference type="RefSeq" id="WP_283768692.1">
    <property type="nucleotide sequence ID" value="NZ_JAQOSO010000103.1"/>
</dbReference>
<sequence>MNNIFKTRTSPYSTHETWDGEYKSETPKWTEKLILEDSGVDSDWEWGKVIPVWHNQKFQTCNMN</sequence>
<name>A0ABT7BB53_9CYAN</name>
<dbReference type="Proteomes" id="UP001235849">
    <property type="component" value="Unassembled WGS sequence"/>
</dbReference>
<evidence type="ECO:0000313" key="1">
    <source>
        <dbReference type="EMBL" id="MDJ1176409.1"/>
    </source>
</evidence>
<proteinExistence type="predicted"/>
<accession>A0ABT7BB53</accession>
<comment type="caution">
    <text evidence="1">The sequence shown here is derived from an EMBL/GenBank/DDBJ whole genome shotgun (WGS) entry which is preliminary data.</text>
</comment>
<evidence type="ECO:0000313" key="2">
    <source>
        <dbReference type="Proteomes" id="UP001235849"/>
    </source>
</evidence>
<organism evidence="1 2">
    <name type="scientific">Roseofilum capinflatum BLCC-M114</name>
    <dbReference type="NCBI Taxonomy" id="3022440"/>
    <lineage>
        <taxon>Bacteria</taxon>
        <taxon>Bacillati</taxon>
        <taxon>Cyanobacteriota</taxon>
        <taxon>Cyanophyceae</taxon>
        <taxon>Desertifilales</taxon>
        <taxon>Desertifilaceae</taxon>
        <taxon>Roseofilum</taxon>
        <taxon>Roseofilum capinflatum</taxon>
    </lineage>
</organism>
<gene>
    <name evidence="1" type="ORF">PMG25_20190</name>
</gene>